<dbReference type="AlphaFoldDB" id="A0A2G1XLA3"/>
<name>A0A2G1XLA3_STRCJ</name>
<gene>
    <name evidence="1" type="ORF">BLA24_10270</name>
</gene>
<sequence length="66" mass="7265">MPIRFTWFLQATSAVATSRSSGVVEFPRKRGSLIVAIGSGEEWPFSFAQLDHAVNACVPRGSDLRR</sequence>
<accession>A0A2G1XLA3</accession>
<protein>
    <submittedName>
        <fullName evidence="1">Uncharacterized protein</fullName>
    </submittedName>
</protein>
<evidence type="ECO:0000313" key="1">
    <source>
        <dbReference type="EMBL" id="PHQ51996.1"/>
    </source>
</evidence>
<evidence type="ECO:0000313" key="2">
    <source>
        <dbReference type="Proteomes" id="UP000222531"/>
    </source>
</evidence>
<keyword evidence="2" id="KW-1185">Reference proteome</keyword>
<proteinExistence type="predicted"/>
<dbReference type="EMBL" id="NHZO01000114">
    <property type="protein sequence ID" value="PHQ51996.1"/>
    <property type="molecule type" value="Genomic_DNA"/>
</dbReference>
<reference evidence="1 2" key="1">
    <citation type="journal article" date="2017" name="Biochemistry">
        <title>Identification of the Biosynthetic Pathway for the Antibiotic Bicyclomycin.</title>
        <authorList>
            <person name="Patteson J."/>
            <person name="Cai W."/>
            <person name="Johnson R.A."/>
            <person name="Santa Maria K."/>
            <person name="Li B."/>
        </authorList>
    </citation>
    <scope>NUCLEOTIDE SEQUENCE [LARGE SCALE GENOMIC DNA]</scope>
    <source>
        <strain evidence="1 2">ATCC 21532</strain>
    </source>
</reference>
<comment type="caution">
    <text evidence="1">The sequence shown here is derived from an EMBL/GenBank/DDBJ whole genome shotgun (WGS) entry which is preliminary data.</text>
</comment>
<organism evidence="1 2">
    <name type="scientific">Streptomyces cinnamoneus</name>
    <name type="common">Streptoverticillium cinnamoneum</name>
    <dbReference type="NCBI Taxonomy" id="53446"/>
    <lineage>
        <taxon>Bacteria</taxon>
        <taxon>Bacillati</taxon>
        <taxon>Actinomycetota</taxon>
        <taxon>Actinomycetes</taxon>
        <taxon>Kitasatosporales</taxon>
        <taxon>Streptomycetaceae</taxon>
        <taxon>Streptomyces</taxon>
        <taxon>Streptomyces cinnamoneus group</taxon>
    </lineage>
</organism>
<dbReference type="Proteomes" id="UP000222531">
    <property type="component" value="Unassembled WGS sequence"/>
</dbReference>